<dbReference type="KEGG" id="sgq:SGLAD_v1c03080"/>
<evidence type="ECO:0000313" key="2">
    <source>
        <dbReference type="EMBL" id="QBQ07507.1"/>
    </source>
</evidence>
<gene>
    <name evidence="2" type="ORF">SGLAD_v1c03080</name>
</gene>
<keyword evidence="3" id="KW-1185">Reference proteome</keyword>
<dbReference type="EMBL" id="CP038013">
    <property type="protein sequence ID" value="QBQ07507.1"/>
    <property type="molecule type" value="Genomic_DNA"/>
</dbReference>
<feature type="domain" description="DnaD N-terminal" evidence="1">
    <location>
        <begin position="14"/>
        <end position="104"/>
    </location>
</feature>
<protein>
    <submittedName>
        <fullName evidence="2">DnaD family protein</fullName>
    </submittedName>
</protein>
<dbReference type="InterPro" id="IPR030892">
    <property type="entry name" value="DnaD_Mollicutes"/>
</dbReference>
<dbReference type="Proteomes" id="UP000294309">
    <property type="component" value="Chromosome"/>
</dbReference>
<sequence>MFDLLKNGVINKKSLLILNYSKLEINENQLAILLIIMELSNEEQKNFTPSQIAKYMYLDKDQIEQEISNLLIKELIRIEQKGKKAVLDLTPLFNKIIVNLEEQNSNLANDIKYSFIEQMLNIKLSQEDIDVIIEYINQGLSKPKILSIITENKIDNFEALKDHLDEYVKKSKTLKITRYNWLND</sequence>
<dbReference type="Pfam" id="PF21984">
    <property type="entry name" value="DnaD_N"/>
    <property type="match status" value="1"/>
</dbReference>
<dbReference type="NCBIfam" id="TIGR04548">
    <property type="entry name" value="DnaD_Mollicutes"/>
    <property type="match status" value="1"/>
</dbReference>
<name>A0A4P7AH61_9MOLU</name>
<dbReference type="RefSeq" id="WP_134297299.1">
    <property type="nucleotide sequence ID" value="NZ_CP038013.1"/>
</dbReference>
<proteinExistence type="predicted"/>
<organism evidence="2 3">
    <name type="scientific">Spiroplasma gladiatoris</name>
    <dbReference type="NCBI Taxonomy" id="2143"/>
    <lineage>
        <taxon>Bacteria</taxon>
        <taxon>Bacillati</taxon>
        <taxon>Mycoplasmatota</taxon>
        <taxon>Mollicutes</taxon>
        <taxon>Entomoplasmatales</taxon>
        <taxon>Spiroplasmataceae</taxon>
        <taxon>Spiroplasma</taxon>
    </lineage>
</organism>
<accession>A0A4P7AH61</accession>
<dbReference type="InterPro" id="IPR036390">
    <property type="entry name" value="WH_DNA-bd_sf"/>
</dbReference>
<dbReference type="InterPro" id="IPR036388">
    <property type="entry name" value="WH-like_DNA-bd_sf"/>
</dbReference>
<evidence type="ECO:0000259" key="1">
    <source>
        <dbReference type="Pfam" id="PF21984"/>
    </source>
</evidence>
<evidence type="ECO:0000313" key="3">
    <source>
        <dbReference type="Proteomes" id="UP000294309"/>
    </source>
</evidence>
<dbReference type="SUPFAM" id="SSF46785">
    <property type="entry name" value="Winged helix' DNA-binding domain"/>
    <property type="match status" value="1"/>
</dbReference>
<dbReference type="OrthoDB" id="399088at2"/>
<dbReference type="Gene3D" id="1.10.10.10">
    <property type="entry name" value="Winged helix-like DNA-binding domain superfamily/Winged helix DNA-binding domain"/>
    <property type="match status" value="1"/>
</dbReference>
<reference evidence="2 3" key="1">
    <citation type="submission" date="2019-03" db="EMBL/GenBank/DDBJ databases">
        <title>Complete genome sequence of Spiroplasma gladiatoris TG-1 (DSM 22552).</title>
        <authorList>
            <person name="Lin Y.-C."/>
            <person name="Chou L."/>
            <person name="Kuo C.-H."/>
        </authorList>
    </citation>
    <scope>NUCLEOTIDE SEQUENCE [LARGE SCALE GENOMIC DNA]</scope>
    <source>
        <strain evidence="2 3">TG-1</strain>
    </source>
</reference>
<dbReference type="InterPro" id="IPR053843">
    <property type="entry name" value="DnaD_N"/>
</dbReference>
<dbReference type="AlphaFoldDB" id="A0A4P7AH61"/>